<reference evidence="5" key="1">
    <citation type="submission" date="2016-09" db="EMBL/GenBank/DDBJ databases">
        <title>The Complete Genome of Burkholderia sprentiae wsm5005.</title>
        <authorList>
            <person name="De Meyer S."/>
            <person name="Wang P."/>
            <person name="Terpolilli J."/>
        </authorList>
    </citation>
    <scope>NUCLEOTIDE SEQUENCE [LARGE SCALE GENOMIC DNA]</scope>
    <source>
        <strain evidence="5">WSM5005</strain>
        <plasmid evidence="5">pl3WSM5005</plasmid>
    </source>
</reference>
<name>A0A1I9YVG7_9BURK</name>
<dbReference type="Pfam" id="PF16509">
    <property type="entry name" value="KORA"/>
    <property type="match status" value="1"/>
</dbReference>
<keyword evidence="2" id="KW-0804">Transcription</keyword>
<dbReference type="KEGG" id="pspw:BJG93_34390"/>
<dbReference type="Gene3D" id="1.10.10.2690">
    <property type="match status" value="1"/>
</dbReference>
<protein>
    <submittedName>
        <fullName evidence="5">Transcriptional regulator KorA</fullName>
    </submittedName>
</protein>
<evidence type="ECO:0000256" key="2">
    <source>
        <dbReference type="ARBA" id="ARBA00023163"/>
    </source>
</evidence>
<accession>A0A1I9YVG7</accession>
<evidence type="ECO:0000259" key="3">
    <source>
        <dbReference type="Pfam" id="PF16509"/>
    </source>
</evidence>
<sequence>MTEQDFTDLVRDTKLTQANRDAARLVLVDNMKPVDAAAQSGISKQRLSQILTVVRTAEEKRNESQRAGASAISDSVAAVDASYAVAVKSARDLYGDDTLIQTPNPNGRAVGEIVGRTDFHAVQSVGRSAVVIHDLAKLDRAPAIGRIVAIDYSRGIGVVSDRTKEQDRSGVTR</sequence>
<keyword evidence="1" id="KW-0805">Transcription regulation</keyword>
<dbReference type="OrthoDB" id="9112494at2"/>
<keyword evidence="5" id="KW-0614">Plasmid</keyword>
<evidence type="ECO:0000313" key="6">
    <source>
        <dbReference type="Proteomes" id="UP000179860"/>
    </source>
</evidence>
<gene>
    <name evidence="5" type="ORF">BJG93_34390</name>
</gene>
<dbReference type="Pfam" id="PF18790">
    <property type="entry name" value="KfrB"/>
    <property type="match status" value="1"/>
</dbReference>
<dbReference type="InterPro" id="IPR032428">
    <property type="entry name" value="TrfB"/>
</dbReference>
<evidence type="ECO:0000313" key="5">
    <source>
        <dbReference type="EMBL" id="APA90208.1"/>
    </source>
</evidence>
<keyword evidence="6" id="KW-1185">Reference proteome</keyword>
<feature type="domain" description="TrfB transcriptional repressor protein" evidence="3">
    <location>
        <begin position="1"/>
        <end position="63"/>
    </location>
</feature>
<dbReference type="InterPro" id="IPR040782">
    <property type="entry name" value="KfrB"/>
</dbReference>
<dbReference type="InterPro" id="IPR053721">
    <property type="entry name" value="Fimbrial_Adhesin_Reg"/>
</dbReference>
<dbReference type="RefSeq" id="WP_027193549.1">
    <property type="nucleotide sequence ID" value="NZ_AXBN01000062.1"/>
</dbReference>
<dbReference type="Proteomes" id="UP000179860">
    <property type="component" value="Plasmid pl3WSM5005"/>
</dbReference>
<reference evidence="5" key="2">
    <citation type="submission" date="2021-06" db="EMBL/GenBank/DDBJ databases">
        <authorList>
            <person name="Rogers T.H."/>
            <person name="Ramsay J.P."/>
            <person name="Wang P."/>
            <person name="Terpolilli J."/>
        </authorList>
    </citation>
    <scope>NUCLEOTIDE SEQUENCE [LARGE SCALE GENOMIC DNA]</scope>
    <source>
        <strain evidence="5">WSM5005</strain>
        <plasmid evidence="5">pl3WSM5005</plasmid>
    </source>
</reference>
<evidence type="ECO:0000256" key="1">
    <source>
        <dbReference type="ARBA" id="ARBA00023015"/>
    </source>
</evidence>
<evidence type="ECO:0000259" key="4">
    <source>
        <dbReference type="Pfam" id="PF18790"/>
    </source>
</evidence>
<proteinExistence type="predicted"/>
<geneLocation type="plasmid" evidence="5 6">
    <name>pl3WSM5005</name>
</geneLocation>
<dbReference type="AlphaFoldDB" id="A0A1I9YVG7"/>
<feature type="domain" description="KfrB" evidence="4">
    <location>
        <begin position="110"/>
        <end position="160"/>
    </location>
</feature>
<dbReference type="EMBL" id="CP017564">
    <property type="protein sequence ID" value="APA90208.1"/>
    <property type="molecule type" value="Genomic_DNA"/>
</dbReference>
<organism evidence="5 6">
    <name type="scientific">Paraburkholderia sprentiae WSM5005</name>
    <dbReference type="NCBI Taxonomy" id="754502"/>
    <lineage>
        <taxon>Bacteria</taxon>
        <taxon>Pseudomonadati</taxon>
        <taxon>Pseudomonadota</taxon>
        <taxon>Betaproteobacteria</taxon>
        <taxon>Burkholderiales</taxon>
        <taxon>Burkholderiaceae</taxon>
        <taxon>Paraburkholderia</taxon>
    </lineage>
</organism>